<feature type="transmembrane region" description="Helical" evidence="5">
    <location>
        <begin position="201"/>
        <end position="223"/>
    </location>
</feature>
<gene>
    <name evidence="6" type="ORF">BHU72_07450</name>
</gene>
<sequence length="383" mass="44398">MSGNNKDATIKGSFWGATIFYVFIAFEFLYMASPFAIYFYSAYNPALDFFNQSVTWSWMISFFLPHIAKTSIPIFNIIPFIGGFLATLGFLFFCIGAIQVYYYKLAKKGAVTGGIYRYIRHPQYTSFIVCSFGLLLLWPRYIILIMFVTMLFAYYLLARVEERECEAKFGQSYLDYKNKTNMFIPIKFNLFRKIKFAHRPLLARIAVIFAIYIITVIGAIGLARMLDNMTLNSLYTYYTVDAAYISISEIDEQKMKKIIEIVTSNKQVLKMLERTNDEDKTKYLNYILPKEWYVSEIPMKGIDGREGVTPHLSPRDYDRDLYKVIFIKAEIRGETEAIGKDIITRVSNLTPIMEVWVNTASGEVSLVEELTQRFYINIPVAIY</sequence>
<feature type="transmembrane region" description="Helical" evidence="5">
    <location>
        <begin position="141"/>
        <end position="158"/>
    </location>
</feature>
<dbReference type="InterPro" id="IPR007318">
    <property type="entry name" value="Phopholipid_MeTrfase"/>
</dbReference>
<dbReference type="GO" id="GO:0016740">
    <property type="term" value="F:transferase activity"/>
    <property type="evidence" value="ECO:0007669"/>
    <property type="project" value="UniProtKB-ARBA"/>
</dbReference>
<proteinExistence type="predicted"/>
<dbReference type="Gene3D" id="1.20.120.1630">
    <property type="match status" value="1"/>
</dbReference>
<dbReference type="PANTHER" id="PTHR12714">
    <property type="entry name" value="PROTEIN-S ISOPRENYLCYSTEINE O-METHYLTRANSFERASE"/>
    <property type="match status" value="1"/>
</dbReference>
<keyword evidence="2 5" id="KW-0812">Transmembrane</keyword>
<evidence type="ECO:0000256" key="3">
    <source>
        <dbReference type="ARBA" id="ARBA00022989"/>
    </source>
</evidence>
<comment type="caution">
    <text evidence="6">The sequence shown here is derived from an EMBL/GenBank/DDBJ whole genome shotgun (WGS) entry which is preliminary data.</text>
</comment>
<accession>A0A1E5L4S6</accession>
<name>A0A1E5L4S6_9FIRM</name>
<reference evidence="6 7" key="1">
    <citation type="submission" date="2016-09" db="EMBL/GenBank/DDBJ databases">
        <title>Desulfuribacillus arsenicus sp. nov., an obligately anaerobic, dissimilatory arsenic- and antimonate-reducing bacterium isolated from anoxic sediments.</title>
        <authorList>
            <person name="Abin C.A."/>
            <person name="Hollibaugh J.T."/>
        </authorList>
    </citation>
    <scope>NUCLEOTIDE SEQUENCE [LARGE SCALE GENOMIC DNA]</scope>
    <source>
        <strain evidence="6 7">MLFW-2</strain>
    </source>
</reference>
<evidence type="ECO:0000256" key="2">
    <source>
        <dbReference type="ARBA" id="ARBA00022692"/>
    </source>
</evidence>
<organism evidence="6 7">
    <name type="scientific">Desulfuribacillus stibiiarsenatis</name>
    <dbReference type="NCBI Taxonomy" id="1390249"/>
    <lineage>
        <taxon>Bacteria</taxon>
        <taxon>Bacillati</taxon>
        <taxon>Bacillota</taxon>
        <taxon>Desulfuribacillia</taxon>
        <taxon>Desulfuribacillales</taxon>
        <taxon>Desulfuribacillaceae</taxon>
        <taxon>Desulfuribacillus</taxon>
    </lineage>
</organism>
<evidence type="ECO:0000313" key="7">
    <source>
        <dbReference type="Proteomes" id="UP000095255"/>
    </source>
</evidence>
<dbReference type="OrthoDB" id="272002at2"/>
<feature type="transmembrane region" description="Helical" evidence="5">
    <location>
        <begin position="12"/>
        <end position="37"/>
    </location>
</feature>
<dbReference type="EMBL" id="MJAT01000035">
    <property type="protein sequence ID" value="OEH85013.1"/>
    <property type="molecule type" value="Genomic_DNA"/>
</dbReference>
<keyword evidence="7" id="KW-1185">Reference proteome</keyword>
<dbReference type="AlphaFoldDB" id="A0A1E5L4S6"/>
<feature type="transmembrane region" description="Helical" evidence="5">
    <location>
        <begin position="49"/>
        <end position="68"/>
    </location>
</feature>
<evidence type="ECO:0000256" key="1">
    <source>
        <dbReference type="ARBA" id="ARBA00004127"/>
    </source>
</evidence>
<dbReference type="Pfam" id="PF04191">
    <property type="entry name" value="PEMT"/>
    <property type="match status" value="1"/>
</dbReference>
<comment type="subcellular location">
    <subcellularLocation>
        <location evidence="1">Endomembrane system</location>
        <topology evidence="1">Multi-pass membrane protein</topology>
    </subcellularLocation>
</comment>
<feature type="transmembrane region" description="Helical" evidence="5">
    <location>
        <begin position="80"/>
        <end position="102"/>
    </location>
</feature>
<keyword evidence="3 5" id="KW-1133">Transmembrane helix</keyword>
<evidence type="ECO:0000256" key="4">
    <source>
        <dbReference type="ARBA" id="ARBA00023136"/>
    </source>
</evidence>
<keyword evidence="4 5" id="KW-0472">Membrane</keyword>
<protein>
    <recommendedName>
        <fullName evidence="8">Isoprenylcysteine carboxylmethyltransferase family protein</fullName>
    </recommendedName>
</protein>
<dbReference type="PANTHER" id="PTHR12714:SF9">
    <property type="entry name" value="PROTEIN-S-ISOPRENYLCYSTEINE O-METHYLTRANSFERASE"/>
    <property type="match status" value="1"/>
</dbReference>
<evidence type="ECO:0000256" key="5">
    <source>
        <dbReference type="SAM" id="Phobius"/>
    </source>
</evidence>
<evidence type="ECO:0008006" key="8">
    <source>
        <dbReference type="Google" id="ProtNLM"/>
    </source>
</evidence>
<dbReference type="GO" id="GO:0012505">
    <property type="term" value="C:endomembrane system"/>
    <property type="evidence" value="ECO:0007669"/>
    <property type="project" value="UniProtKB-SubCell"/>
</dbReference>
<evidence type="ECO:0000313" key="6">
    <source>
        <dbReference type="EMBL" id="OEH85013.1"/>
    </source>
</evidence>
<dbReference type="RefSeq" id="WP_069702748.1">
    <property type="nucleotide sequence ID" value="NZ_MJAT01000035.1"/>
</dbReference>
<dbReference type="STRING" id="1390249.BHU72_07450"/>
<dbReference type="Proteomes" id="UP000095255">
    <property type="component" value="Unassembled WGS sequence"/>
</dbReference>